<dbReference type="EMBL" id="OIVN01006306">
    <property type="protein sequence ID" value="SPD30212.1"/>
    <property type="molecule type" value="Genomic_DNA"/>
</dbReference>
<protein>
    <submittedName>
        <fullName evidence="1">Uncharacterized protein</fullName>
    </submittedName>
</protein>
<proteinExistence type="predicted"/>
<dbReference type="AlphaFoldDB" id="A0A2N9IZ87"/>
<name>A0A2N9IZ87_FAGSY</name>
<accession>A0A2N9IZ87</accession>
<organism evidence="1">
    <name type="scientific">Fagus sylvatica</name>
    <name type="common">Beechnut</name>
    <dbReference type="NCBI Taxonomy" id="28930"/>
    <lineage>
        <taxon>Eukaryota</taxon>
        <taxon>Viridiplantae</taxon>
        <taxon>Streptophyta</taxon>
        <taxon>Embryophyta</taxon>
        <taxon>Tracheophyta</taxon>
        <taxon>Spermatophyta</taxon>
        <taxon>Magnoliopsida</taxon>
        <taxon>eudicotyledons</taxon>
        <taxon>Gunneridae</taxon>
        <taxon>Pentapetalae</taxon>
        <taxon>rosids</taxon>
        <taxon>fabids</taxon>
        <taxon>Fagales</taxon>
        <taxon>Fagaceae</taxon>
        <taxon>Fagus</taxon>
    </lineage>
</organism>
<gene>
    <name evidence="1" type="ORF">FSB_LOCUS58094</name>
</gene>
<reference evidence="1" key="1">
    <citation type="submission" date="2018-02" db="EMBL/GenBank/DDBJ databases">
        <authorList>
            <person name="Cohen D.B."/>
            <person name="Kent A.D."/>
        </authorList>
    </citation>
    <scope>NUCLEOTIDE SEQUENCE</scope>
</reference>
<sequence length="98" mass="10828">MANHPAAMQLHPSRSHCQKLLSPITDENSLTLRSRSLSSSPCLSQNLLDLQHPCMSWVHSSLSCDEGGVYASGQGGRWWVKVVMVACKACKMFDKMSH</sequence>
<evidence type="ECO:0000313" key="1">
    <source>
        <dbReference type="EMBL" id="SPD30212.1"/>
    </source>
</evidence>